<comment type="caution">
    <text evidence="8">The sequence shown here is derived from an EMBL/GenBank/DDBJ whole genome shotgun (WGS) entry which is preliminary data.</text>
</comment>
<evidence type="ECO:0000256" key="4">
    <source>
        <dbReference type="ARBA" id="ARBA00022884"/>
    </source>
</evidence>
<dbReference type="PANTHER" id="PTHR13976">
    <property type="entry name" value="HETEROGENEOUS NUCLEAR RIBONUCLEOPROTEIN-RELATED"/>
    <property type="match status" value="1"/>
</dbReference>
<proteinExistence type="inferred from homology"/>
<organism evidence="8 9">
    <name type="scientific">Paralvinella palmiformis</name>
    <dbReference type="NCBI Taxonomy" id="53620"/>
    <lineage>
        <taxon>Eukaryota</taxon>
        <taxon>Metazoa</taxon>
        <taxon>Spiralia</taxon>
        <taxon>Lophotrochozoa</taxon>
        <taxon>Annelida</taxon>
        <taxon>Polychaeta</taxon>
        <taxon>Sedentaria</taxon>
        <taxon>Canalipalpata</taxon>
        <taxon>Terebellida</taxon>
        <taxon>Terebelliformia</taxon>
        <taxon>Alvinellidae</taxon>
        <taxon>Paralvinella</taxon>
    </lineage>
</organism>
<accession>A0AAD9N621</accession>
<reference evidence="8" key="1">
    <citation type="journal article" date="2023" name="Mol. Biol. Evol.">
        <title>Third-Generation Sequencing Reveals the Adaptive Role of the Epigenome in Three Deep-Sea Polychaetes.</title>
        <authorList>
            <person name="Perez M."/>
            <person name="Aroh O."/>
            <person name="Sun Y."/>
            <person name="Lan Y."/>
            <person name="Juniper S.K."/>
            <person name="Young C.R."/>
            <person name="Angers B."/>
            <person name="Qian P.Y."/>
        </authorList>
    </citation>
    <scope>NUCLEOTIDE SEQUENCE</scope>
    <source>
        <strain evidence="8">P08H-3</strain>
    </source>
</reference>
<dbReference type="Gene3D" id="3.30.420.10">
    <property type="entry name" value="Ribonuclease H-like superfamily/Ribonuclease H"/>
    <property type="match status" value="1"/>
</dbReference>
<dbReference type="FunFam" id="3.30.70.330:FF:000041">
    <property type="entry name" value="Epithelial splicing regulatory protein 1"/>
    <property type="match status" value="1"/>
</dbReference>
<dbReference type="InterPro" id="IPR036397">
    <property type="entry name" value="RNaseH_sf"/>
</dbReference>
<dbReference type="SUPFAM" id="SSF53098">
    <property type="entry name" value="Ribonuclease H-like"/>
    <property type="match status" value="1"/>
</dbReference>
<dbReference type="GO" id="GO:0003723">
    <property type="term" value="F:RNA binding"/>
    <property type="evidence" value="ECO:0007669"/>
    <property type="project" value="UniProtKB-UniRule"/>
</dbReference>
<evidence type="ECO:0000256" key="5">
    <source>
        <dbReference type="ARBA" id="ARBA00023187"/>
    </source>
</evidence>
<dbReference type="InterPro" id="IPR012677">
    <property type="entry name" value="Nucleotide-bd_a/b_plait_sf"/>
</dbReference>
<keyword evidence="5" id="KW-0508">mRNA splicing</keyword>
<dbReference type="GO" id="GO:0008380">
    <property type="term" value="P:RNA splicing"/>
    <property type="evidence" value="ECO:0007669"/>
    <property type="project" value="UniProtKB-KW"/>
</dbReference>
<protein>
    <recommendedName>
        <fullName evidence="7">RRM domain-containing protein</fullName>
    </recommendedName>
</protein>
<evidence type="ECO:0000256" key="6">
    <source>
        <dbReference type="PROSITE-ProRule" id="PRU00176"/>
    </source>
</evidence>
<evidence type="ECO:0000256" key="1">
    <source>
        <dbReference type="ARBA" id="ARBA00008866"/>
    </source>
</evidence>
<dbReference type="Proteomes" id="UP001208570">
    <property type="component" value="Unassembled WGS sequence"/>
</dbReference>
<comment type="similarity">
    <text evidence="1">Belongs to the ESRP family.</text>
</comment>
<dbReference type="EMBL" id="JAODUP010000216">
    <property type="protein sequence ID" value="KAK2156341.1"/>
    <property type="molecule type" value="Genomic_DNA"/>
</dbReference>
<dbReference type="PROSITE" id="PS50102">
    <property type="entry name" value="RRM"/>
    <property type="match status" value="1"/>
</dbReference>
<keyword evidence="3" id="KW-0677">Repeat</keyword>
<sequence>MVTQSPPPYLVALFNVTAGQNGENLGSDEQQIVFFVYMLYDVSNNKVVALHHQYVRPVEDDVMETALTEECKIQTGLNEDLIKNAQPLDQVLDEFERFIVQKGIHPEHGVLTLDGVDQSIEYGIRHCQDMANIIQRLINDGHHFTEPEIIKDRLEPGICSRNDIVDDETVVRSRGLPWQSSDQDIARFFRGLNVEKGGVALCLSQQGRRNGEALVRFESKEHRDLALRKHKHHLGQRYIEVYRATGKDFVNVAGGSNTEAQVFLSRHSDDGSQVIVRMRGLPYSCSAQQVVCMP</sequence>
<keyword evidence="4 6" id="KW-0694">RNA-binding</keyword>
<dbReference type="Gene3D" id="3.30.70.330">
    <property type="match status" value="1"/>
</dbReference>
<dbReference type="InterPro" id="IPR000504">
    <property type="entry name" value="RRM_dom"/>
</dbReference>
<dbReference type="AlphaFoldDB" id="A0AAD9N621"/>
<evidence type="ECO:0000256" key="2">
    <source>
        <dbReference type="ARBA" id="ARBA00022664"/>
    </source>
</evidence>
<dbReference type="InterPro" id="IPR035979">
    <property type="entry name" value="RBD_domain_sf"/>
</dbReference>
<dbReference type="SUPFAM" id="SSF54928">
    <property type="entry name" value="RNA-binding domain, RBD"/>
    <property type="match status" value="1"/>
</dbReference>
<evidence type="ECO:0000313" key="9">
    <source>
        <dbReference type="Proteomes" id="UP001208570"/>
    </source>
</evidence>
<dbReference type="InterPro" id="IPR012337">
    <property type="entry name" value="RNaseH-like_sf"/>
</dbReference>
<keyword evidence="9" id="KW-1185">Reference proteome</keyword>
<name>A0AAD9N621_9ANNE</name>
<evidence type="ECO:0000256" key="3">
    <source>
        <dbReference type="ARBA" id="ARBA00022737"/>
    </source>
</evidence>
<gene>
    <name evidence="8" type="ORF">LSH36_216g07063</name>
</gene>
<dbReference type="GO" id="GO:0006397">
    <property type="term" value="P:mRNA processing"/>
    <property type="evidence" value="ECO:0007669"/>
    <property type="project" value="UniProtKB-KW"/>
</dbReference>
<keyword evidence="2" id="KW-0507">mRNA processing</keyword>
<feature type="domain" description="RRM" evidence="7">
    <location>
        <begin position="169"/>
        <end position="246"/>
    </location>
</feature>
<evidence type="ECO:0000259" key="7">
    <source>
        <dbReference type="PROSITE" id="PS50102"/>
    </source>
</evidence>
<evidence type="ECO:0000313" key="8">
    <source>
        <dbReference type="EMBL" id="KAK2156341.1"/>
    </source>
</evidence>
<dbReference type="InterPro" id="IPR050666">
    <property type="entry name" value="ESRP"/>
</dbReference>